<feature type="domain" description="RNA polymerase sigma-70 region 2" evidence="1">
    <location>
        <begin position="16"/>
        <end position="87"/>
    </location>
</feature>
<gene>
    <name evidence="2" type="ORF">F130042H8_25280</name>
</gene>
<dbReference type="Pfam" id="PF04542">
    <property type="entry name" value="Sigma70_r2"/>
    <property type="match status" value="1"/>
</dbReference>
<dbReference type="NCBIfam" id="TIGR02937">
    <property type="entry name" value="sigma70-ECF"/>
    <property type="match status" value="1"/>
</dbReference>
<protein>
    <recommendedName>
        <fullName evidence="1">RNA polymerase sigma-70 region 2 domain-containing protein</fullName>
    </recommendedName>
</protein>
<reference evidence="2 3" key="1">
    <citation type="submission" date="2024-04" db="EMBL/GenBank/DDBJ databases">
        <title>Defined microbial consortia suppress multidrug-resistant proinflammatory Enterobacteriaceae via ecological control.</title>
        <authorList>
            <person name="Furuichi M."/>
            <person name="Kawaguchi T."/>
            <person name="Pust M."/>
            <person name="Yasuma K."/>
            <person name="Plichta D."/>
            <person name="Hasegawa N."/>
            <person name="Ohya T."/>
            <person name="Bhattarai S."/>
            <person name="Sasajima S."/>
            <person name="Aoto Y."/>
            <person name="Tuganbaev T."/>
            <person name="Yaginuma M."/>
            <person name="Ueda M."/>
            <person name="Okahashi N."/>
            <person name="Amafuji K."/>
            <person name="Kiridooshi Y."/>
            <person name="Sugita K."/>
            <person name="Strazar M."/>
            <person name="Skelly A."/>
            <person name="Suda W."/>
            <person name="Hattori M."/>
            <person name="Nakamoto N."/>
            <person name="Caballero S."/>
            <person name="Norman J."/>
            <person name="Olle B."/>
            <person name="Tanoue T."/>
            <person name="Arita M."/>
            <person name="Bucci V."/>
            <person name="Atarashi K."/>
            <person name="Xavier R."/>
            <person name="Honda K."/>
        </authorList>
    </citation>
    <scope>NUCLEOTIDE SEQUENCE [LARGE SCALE GENOMIC DNA]</scope>
    <source>
        <strain evidence="3">f13</strain>
    </source>
</reference>
<name>A0ABQ0AZN6_9FIRM</name>
<organism evidence="2 3">
    <name type="scientific">Enterocloster alcoholdehydrogenati</name>
    <dbReference type="NCBI Taxonomy" id="2547410"/>
    <lineage>
        <taxon>Bacteria</taxon>
        <taxon>Bacillati</taxon>
        <taxon>Bacillota</taxon>
        <taxon>Clostridia</taxon>
        <taxon>Lachnospirales</taxon>
        <taxon>Lachnospiraceae</taxon>
        <taxon>Enterocloster</taxon>
    </lineage>
</organism>
<dbReference type="InterPro" id="IPR013325">
    <property type="entry name" value="RNA_pol_sigma_r2"/>
</dbReference>
<dbReference type="Gene3D" id="1.10.1740.10">
    <property type="match status" value="1"/>
</dbReference>
<dbReference type="Proteomes" id="UP001600894">
    <property type="component" value="Unassembled WGS sequence"/>
</dbReference>
<evidence type="ECO:0000313" key="3">
    <source>
        <dbReference type="Proteomes" id="UP001600894"/>
    </source>
</evidence>
<sequence length="196" mass="21787">MGGENMNSLTKAQQELVSQNLPVVHWVICDYIHVNPTICGLEYSDLFQEGCLWLCKAAATYKDDGRAQFSTYAKTVVKNGLLSYCRKVCNHRSHFSRLIIGEHGELAADGEALEPQADDFDAHMSLVETLSLLEASKQEYDGVTRLGIEALALKLQGMRVTDIAEIYRVPPSHVGAWISRSATKLRCDPRFLASLL</sequence>
<evidence type="ECO:0000313" key="2">
    <source>
        <dbReference type="EMBL" id="GAA6269468.1"/>
    </source>
</evidence>
<dbReference type="SUPFAM" id="SSF88946">
    <property type="entry name" value="Sigma2 domain of RNA polymerase sigma factors"/>
    <property type="match status" value="1"/>
</dbReference>
<dbReference type="InterPro" id="IPR014284">
    <property type="entry name" value="RNA_pol_sigma-70_dom"/>
</dbReference>
<proteinExistence type="predicted"/>
<dbReference type="EMBL" id="BAABXL010000001">
    <property type="protein sequence ID" value="GAA6269468.1"/>
    <property type="molecule type" value="Genomic_DNA"/>
</dbReference>
<dbReference type="InterPro" id="IPR007627">
    <property type="entry name" value="RNA_pol_sigma70_r2"/>
</dbReference>
<accession>A0ABQ0AZN6</accession>
<keyword evidence="3" id="KW-1185">Reference proteome</keyword>
<comment type="caution">
    <text evidence="2">The sequence shown here is derived from an EMBL/GenBank/DDBJ whole genome shotgun (WGS) entry which is preliminary data.</text>
</comment>
<evidence type="ECO:0000259" key="1">
    <source>
        <dbReference type="Pfam" id="PF04542"/>
    </source>
</evidence>